<reference evidence="2 3" key="1">
    <citation type="submission" date="2019-12" db="EMBL/GenBank/DDBJ databases">
        <title>Novel species isolated from a subtropical stream in China.</title>
        <authorList>
            <person name="Lu H."/>
        </authorList>
    </citation>
    <scope>NUCLEOTIDE SEQUENCE [LARGE SCALE GENOMIC DNA]</scope>
    <source>
        <strain evidence="2 3">DS3</strain>
    </source>
</reference>
<dbReference type="Pfam" id="PF01797">
    <property type="entry name" value="Y1_Tnp"/>
    <property type="match status" value="1"/>
</dbReference>
<dbReference type="RefSeq" id="WP_161024210.1">
    <property type="nucleotide sequence ID" value="NZ_WWCJ01000002.1"/>
</dbReference>
<evidence type="ECO:0000313" key="3">
    <source>
        <dbReference type="Proteomes" id="UP000448575"/>
    </source>
</evidence>
<dbReference type="SMART" id="SM01321">
    <property type="entry name" value="Y1_Tnp"/>
    <property type="match status" value="1"/>
</dbReference>
<evidence type="ECO:0000259" key="1">
    <source>
        <dbReference type="SMART" id="SM01321"/>
    </source>
</evidence>
<dbReference type="PANTHER" id="PTHR34322:SF2">
    <property type="entry name" value="TRANSPOSASE IS200-LIKE DOMAIN-CONTAINING PROTEIN"/>
    <property type="match status" value="1"/>
</dbReference>
<dbReference type="InterPro" id="IPR036515">
    <property type="entry name" value="Transposase_17_sf"/>
</dbReference>
<dbReference type="GO" id="GO:0006313">
    <property type="term" value="P:DNA transposition"/>
    <property type="evidence" value="ECO:0007669"/>
    <property type="project" value="InterPro"/>
</dbReference>
<dbReference type="GO" id="GO:0004803">
    <property type="term" value="F:transposase activity"/>
    <property type="evidence" value="ECO:0007669"/>
    <property type="project" value="InterPro"/>
</dbReference>
<organism evidence="2 3">
    <name type="scientific">Pseudoduganella guangdongensis</name>
    <dbReference type="NCBI Taxonomy" id="2692179"/>
    <lineage>
        <taxon>Bacteria</taxon>
        <taxon>Pseudomonadati</taxon>
        <taxon>Pseudomonadota</taxon>
        <taxon>Betaproteobacteria</taxon>
        <taxon>Burkholderiales</taxon>
        <taxon>Oxalobacteraceae</taxon>
        <taxon>Telluria group</taxon>
        <taxon>Pseudoduganella</taxon>
    </lineage>
</organism>
<proteinExistence type="predicted"/>
<dbReference type="PANTHER" id="PTHR34322">
    <property type="entry name" value="TRANSPOSASE, Y1_TNP DOMAIN-CONTAINING"/>
    <property type="match status" value="1"/>
</dbReference>
<protein>
    <submittedName>
        <fullName evidence="2">Addiction module toxin RelE</fullName>
    </submittedName>
</protein>
<gene>
    <name evidence="2" type="ORF">GTP41_03690</name>
</gene>
<dbReference type="Gene3D" id="3.30.70.1290">
    <property type="entry name" value="Transposase IS200-like"/>
    <property type="match status" value="1"/>
</dbReference>
<sequence>MSRPLRILFPGAIYHVTSRGNRRAPIFLDERDHLIWLDLLGEVAGKYSIKVMGYCLMPNHYHLLIETPIPNLSEAMHMLNARYCQHFNKRHGTSGHVIQGRFHAVLVKHIQQLLAVARYVVLNPVRAKLVENPADWKWSHHRYILAPEAAPIWLETKWILGQFECDEPTPRYAAFVMAGIQMQNPLQFYRQTPNEKREQALSLQEYADKYPNQTEAMARAFQSCAHTREQISAFFGVSTRTISRAIISFPELDG</sequence>
<dbReference type="NCBIfam" id="NF047646">
    <property type="entry name" value="REP_Tyr_transpos"/>
    <property type="match status" value="1"/>
</dbReference>
<dbReference type="SUPFAM" id="SSF143422">
    <property type="entry name" value="Transposase IS200-like"/>
    <property type="match status" value="1"/>
</dbReference>
<keyword evidence="3" id="KW-1185">Reference proteome</keyword>
<dbReference type="GO" id="GO:0003677">
    <property type="term" value="F:DNA binding"/>
    <property type="evidence" value="ECO:0007669"/>
    <property type="project" value="InterPro"/>
</dbReference>
<evidence type="ECO:0000313" key="2">
    <source>
        <dbReference type="EMBL" id="MYN01196.1"/>
    </source>
</evidence>
<dbReference type="InterPro" id="IPR002686">
    <property type="entry name" value="Transposase_17"/>
</dbReference>
<feature type="domain" description="Transposase IS200-like" evidence="1">
    <location>
        <begin position="9"/>
        <end position="123"/>
    </location>
</feature>
<dbReference type="EMBL" id="WWCJ01000002">
    <property type="protein sequence ID" value="MYN01196.1"/>
    <property type="molecule type" value="Genomic_DNA"/>
</dbReference>
<name>A0A6N9HCM2_9BURK</name>
<dbReference type="AlphaFoldDB" id="A0A6N9HCM2"/>
<comment type="caution">
    <text evidence="2">The sequence shown here is derived from an EMBL/GenBank/DDBJ whole genome shotgun (WGS) entry which is preliminary data.</text>
</comment>
<dbReference type="Proteomes" id="UP000448575">
    <property type="component" value="Unassembled WGS sequence"/>
</dbReference>
<accession>A0A6N9HCM2</accession>